<evidence type="ECO:0000313" key="1">
    <source>
        <dbReference type="EMBL" id="HIV75558.1"/>
    </source>
</evidence>
<accession>A0A9D1PN18</accession>
<dbReference type="EMBL" id="DXHX01000156">
    <property type="protein sequence ID" value="HIV75558.1"/>
    <property type="molecule type" value="Genomic_DNA"/>
</dbReference>
<gene>
    <name evidence="1" type="ORF">H9895_10830</name>
</gene>
<comment type="caution">
    <text evidence="1">The sequence shown here is derived from an EMBL/GenBank/DDBJ whole genome shotgun (WGS) entry which is preliminary data.</text>
</comment>
<dbReference type="Proteomes" id="UP000823937">
    <property type="component" value="Unassembled WGS sequence"/>
</dbReference>
<sequence length="83" mass="9221">MKKRIIVPIVGAAATLGLAYMIKNKDGRETTTFSDVLNQAGKPDQMMGNETDQLENAKMVSEGSQFGVQYFNEVSEEFDEDNQ</sequence>
<reference evidence="1" key="1">
    <citation type="journal article" date="2021" name="PeerJ">
        <title>Extensive microbial diversity within the chicken gut microbiome revealed by metagenomics and culture.</title>
        <authorList>
            <person name="Gilroy R."/>
            <person name="Ravi A."/>
            <person name="Getino M."/>
            <person name="Pursley I."/>
            <person name="Horton D.L."/>
            <person name="Alikhan N.F."/>
            <person name="Baker D."/>
            <person name="Gharbi K."/>
            <person name="Hall N."/>
            <person name="Watson M."/>
            <person name="Adriaenssens E.M."/>
            <person name="Foster-Nyarko E."/>
            <person name="Jarju S."/>
            <person name="Secka A."/>
            <person name="Antonio M."/>
            <person name="Oren A."/>
            <person name="Chaudhuri R.R."/>
            <person name="La Ragione R."/>
            <person name="Hildebrand F."/>
            <person name="Pallen M.J."/>
        </authorList>
    </citation>
    <scope>NUCLEOTIDE SEQUENCE</scope>
    <source>
        <strain evidence="1">CHK169-2315</strain>
    </source>
</reference>
<organism evidence="1 2">
    <name type="scientific">Candidatus Pseudogracilibacillus intestinigallinarum</name>
    <dbReference type="NCBI Taxonomy" id="2838742"/>
    <lineage>
        <taxon>Bacteria</taxon>
        <taxon>Bacillati</taxon>
        <taxon>Bacillota</taxon>
        <taxon>Bacilli</taxon>
        <taxon>Bacillales</taxon>
        <taxon>Bacillaceae</taxon>
        <taxon>Pseudogracilibacillus</taxon>
    </lineage>
</organism>
<name>A0A9D1PN18_9BACI</name>
<protein>
    <submittedName>
        <fullName evidence="1">Uncharacterized protein</fullName>
    </submittedName>
</protein>
<reference evidence="1" key="2">
    <citation type="submission" date="2021-04" db="EMBL/GenBank/DDBJ databases">
        <authorList>
            <person name="Gilroy R."/>
        </authorList>
    </citation>
    <scope>NUCLEOTIDE SEQUENCE</scope>
    <source>
        <strain evidence="1">CHK169-2315</strain>
    </source>
</reference>
<evidence type="ECO:0000313" key="2">
    <source>
        <dbReference type="Proteomes" id="UP000823937"/>
    </source>
</evidence>
<proteinExistence type="predicted"/>
<dbReference type="AlphaFoldDB" id="A0A9D1PN18"/>